<evidence type="ECO:0000256" key="5">
    <source>
        <dbReference type="ARBA" id="ARBA00023284"/>
    </source>
</evidence>
<dbReference type="Pfam" id="PF00085">
    <property type="entry name" value="Thioredoxin"/>
    <property type="match status" value="1"/>
</dbReference>
<dbReference type="InterPro" id="IPR036249">
    <property type="entry name" value="Thioredoxin-like_sf"/>
</dbReference>
<evidence type="ECO:0000256" key="3">
    <source>
        <dbReference type="ARBA" id="ARBA00022982"/>
    </source>
</evidence>
<evidence type="ECO:0000256" key="8">
    <source>
        <dbReference type="PIRSR" id="PIRSR000077-1"/>
    </source>
</evidence>
<dbReference type="FunFam" id="3.40.30.10:FF:000001">
    <property type="entry name" value="Thioredoxin"/>
    <property type="match status" value="1"/>
</dbReference>
<dbReference type="PANTHER" id="PTHR45663">
    <property type="entry name" value="GEO12009P1"/>
    <property type="match status" value="1"/>
</dbReference>
<evidence type="ECO:0000259" key="10">
    <source>
        <dbReference type="PROSITE" id="PS51352"/>
    </source>
</evidence>
<dbReference type="SUPFAM" id="SSF52833">
    <property type="entry name" value="Thioredoxin-like"/>
    <property type="match status" value="1"/>
</dbReference>
<dbReference type="GO" id="GO:0005737">
    <property type="term" value="C:cytoplasm"/>
    <property type="evidence" value="ECO:0007669"/>
    <property type="project" value="TreeGrafter"/>
</dbReference>
<evidence type="ECO:0000256" key="9">
    <source>
        <dbReference type="PIRSR" id="PIRSR000077-4"/>
    </source>
</evidence>
<dbReference type="CDD" id="cd02947">
    <property type="entry name" value="TRX_family"/>
    <property type="match status" value="1"/>
</dbReference>
<keyword evidence="4 9" id="KW-1015">Disulfide bond</keyword>
<dbReference type="Proteomes" id="UP000215355">
    <property type="component" value="Chromosome 1"/>
</dbReference>
<organism evidence="11 12">
    <name type="scientific">Sphingobacterium mizutaii</name>
    <dbReference type="NCBI Taxonomy" id="1010"/>
    <lineage>
        <taxon>Bacteria</taxon>
        <taxon>Pseudomonadati</taxon>
        <taxon>Bacteroidota</taxon>
        <taxon>Sphingobacteriia</taxon>
        <taxon>Sphingobacteriales</taxon>
        <taxon>Sphingobacteriaceae</taxon>
        <taxon>Sphingobacterium</taxon>
    </lineage>
</organism>
<dbReference type="PRINTS" id="PR00421">
    <property type="entry name" value="THIOREDOXIN"/>
</dbReference>
<dbReference type="InterPro" id="IPR013766">
    <property type="entry name" value="Thioredoxin_domain"/>
</dbReference>
<feature type="site" description="Deprotonates C-terminal active site Cys" evidence="8">
    <location>
        <position position="26"/>
    </location>
</feature>
<dbReference type="InterPro" id="IPR005746">
    <property type="entry name" value="Thioredoxin"/>
</dbReference>
<reference evidence="11 12" key="1">
    <citation type="submission" date="2017-06" db="EMBL/GenBank/DDBJ databases">
        <authorList>
            <consortium name="Pathogen Informatics"/>
        </authorList>
    </citation>
    <scope>NUCLEOTIDE SEQUENCE [LARGE SCALE GENOMIC DNA]</scope>
    <source>
        <strain evidence="11 12">NCTC12149</strain>
    </source>
</reference>
<feature type="domain" description="Thioredoxin" evidence="10">
    <location>
        <begin position="1"/>
        <end position="107"/>
    </location>
</feature>
<dbReference type="InterPro" id="IPR017937">
    <property type="entry name" value="Thioredoxin_CS"/>
</dbReference>
<feature type="active site" description="Nucleophile" evidence="8">
    <location>
        <position position="32"/>
    </location>
</feature>
<sequence>MLNFNNYKTMASFNDILQKNSLVLIDFSAAWCGPCQMLAPILKEVKDEMGEKLSIIKIDIDKNQAVASKFHVQGVPTLILYKDGNQVWRQSGLQPKHELLKIINSFS</sequence>
<evidence type="ECO:0000256" key="7">
    <source>
        <dbReference type="PIRNR" id="PIRNR000077"/>
    </source>
</evidence>
<keyword evidence="2" id="KW-0813">Transport</keyword>
<evidence type="ECO:0000256" key="1">
    <source>
        <dbReference type="ARBA" id="ARBA00008987"/>
    </source>
</evidence>
<comment type="similarity">
    <text evidence="1 7">Belongs to the thioredoxin family.</text>
</comment>
<keyword evidence="3" id="KW-0249">Electron transport</keyword>
<feature type="disulfide bond" description="Redox-active" evidence="9">
    <location>
        <begin position="32"/>
        <end position="35"/>
    </location>
</feature>
<dbReference type="KEGG" id="smiz:4412673_02093"/>
<dbReference type="PANTHER" id="PTHR45663:SF11">
    <property type="entry name" value="GEO12009P1"/>
    <property type="match status" value="1"/>
</dbReference>
<dbReference type="PROSITE" id="PS00194">
    <property type="entry name" value="THIOREDOXIN_1"/>
    <property type="match status" value="1"/>
</dbReference>
<dbReference type="PIRSF" id="PIRSF000077">
    <property type="entry name" value="Thioredoxin"/>
    <property type="match status" value="1"/>
</dbReference>
<dbReference type="NCBIfam" id="TIGR01068">
    <property type="entry name" value="thioredoxin"/>
    <property type="match status" value="1"/>
</dbReference>
<dbReference type="GO" id="GO:0015035">
    <property type="term" value="F:protein-disulfide reductase activity"/>
    <property type="evidence" value="ECO:0007669"/>
    <property type="project" value="UniProtKB-UniRule"/>
</dbReference>
<accession>A0AAJ5C0A6</accession>
<dbReference type="EMBL" id="LT906468">
    <property type="protein sequence ID" value="SNV50548.1"/>
    <property type="molecule type" value="Genomic_DNA"/>
</dbReference>
<feature type="active site" description="Nucleophile" evidence="8">
    <location>
        <position position="35"/>
    </location>
</feature>
<evidence type="ECO:0000256" key="6">
    <source>
        <dbReference type="NCBIfam" id="TIGR01068"/>
    </source>
</evidence>
<gene>
    <name evidence="11" type="primary">trxA_6</name>
    <name evidence="11" type="ORF">SAMEA4412673_02093</name>
</gene>
<keyword evidence="5 9" id="KW-0676">Redox-active center</keyword>
<name>A0AAJ5C0A6_9SPHI</name>
<feature type="site" description="Contributes to redox potential value" evidence="8">
    <location>
        <position position="33"/>
    </location>
</feature>
<proteinExistence type="inferred from homology"/>
<evidence type="ECO:0000256" key="4">
    <source>
        <dbReference type="ARBA" id="ARBA00023157"/>
    </source>
</evidence>
<evidence type="ECO:0000313" key="11">
    <source>
        <dbReference type="EMBL" id="SNV50548.1"/>
    </source>
</evidence>
<evidence type="ECO:0000256" key="2">
    <source>
        <dbReference type="ARBA" id="ARBA00022448"/>
    </source>
</evidence>
<dbReference type="AlphaFoldDB" id="A0AAJ5C0A6"/>
<dbReference type="Gene3D" id="3.40.30.10">
    <property type="entry name" value="Glutaredoxin"/>
    <property type="match status" value="1"/>
</dbReference>
<dbReference type="PROSITE" id="PS51352">
    <property type="entry name" value="THIOREDOXIN_2"/>
    <property type="match status" value="1"/>
</dbReference>
<feature type="site" description="Contributes to redox potential value" evidence="8">
    <location>
        <position position="34"/>
    </location>
</feature>
<protein>
    <recommendedName>
        <fullName evidence="6 7">Thioredoxin</fullName>
    </recommendedName>
</protein>
<evidence type="ECO:0000313" key="12">
    <source>
        <dbReference type="Proteomes" id="UP000215355"/>
    </source>
</evidence>